<dbReference type="SUPFAM" id="SSF53474">
    <property type="entry name" value="alpha/beta-Hydrolases"/>
    <property type="match status" value="1"/>
</dbReference>
<evidence type="ECO:0000259" key="1">
    <source>
        <dbReference type="Pfam" id="PF12697"/>
    </source>
</evidence>
<dbReference type="InterPro" id="IPR029058">
    <property type="entry name" value="AB_hydrolase_fold"/>
</dbReference>
<dbReference type="Gene3D" id="3.40.50.1820">
    <property type="entry name" value="alpha/beta hydrolase"/>
    <property type="match status" value="1"/>
</dbReference>
<sequence>MAHRSPVLGESREEAVLSLPLLPPGPPPGRFLPVWGRAVHVVDEGGTRPGGTVVLLESGLGGSWLGWDPVVAELRAKKDADDTLRVLRADRPGLGRSQPAPGVPSLALRAAWTAALLDSLGVRGPVVVCGHSLGGLYAEAFARLHPERVAAAVLVEAHAPNVTGQVLGRREARVRTARAVGHAFRYAGLSQLVAPGVRRLGMRTQSVRRGDQSDVGDAYRSAYGAGHCLTEALVERVLVRDFLAELDELRRRVPFPDVPLRVLSAPGADREVYRGQARMSLRGRHVEVEGALHLMPVDRPDAIADAVRTVADGPLTAGPPTPRGDAYDYDAYDACP</sequence>
<proteinExistence type="predicted"/>
<dbReference type="AlphaFoldDB" id="A0A2X0K9E9"/>
<dbReference type="EMBL" id="QKYN01000080">
    <property type="protein sequence ID" value="RAG83730.1"/>
    <property type="molecule type" value="Genomic_DNA"/>
</dbReference>
<accession>A0A2X0K9E9</accession>
<dbReference type="InterPro" id="IPR000073">
    <property type="entry name" value="AB_hydrolase_1"/>
</dbReference>
<gene>
    <name evidence="2" type="ORF">DN069_20765</name>
</gene>
<dbReference type="Pfam" id="PF12697">
    <property type="entry name" value="Abhydrolase_6"/>
    <property type="match status" value="1"/>
</dbReference>
<dbReference type="Proteomes" id="UP000248889">
    <property type="component" value="Unassembled WGS sequence"/>
</dbReference>
<dbReference type="GO" id="GO:0016787">
    <property type="term" value="F:hydrolase activity"/>
    <property type="evidence" value="ECO:0007669"/>
    <property type="project" value="UniProtKB-KW"/>
</dbReference>
<dbReference type="OrthoDB" id="7185741at2"/>
<comment type="caution">
    <text evidence="2">The sequence shown here is derived from an EMBL/GenBank/DDBJ whole genome shotgun (WGS) entry which is preliminary data.</text>
</comment>
<dbReference type="PANTHER" id="PTHR43433:SF10">
    <property type="entry name" value="AB HYDROLASE-1 DOMAIN-CONTAINING PROTEIN"/>
    <property type="match status" value="1"/>
</dbReference>
<organism evidence="2 3">
    <name type="scientific">Streptacidiphilus pinicola</name>
    <dbReference type="NCBI Taxonomy" id="2219663"/>
    <lineage>
        <taxon>Bacteria</taxon>
        <taxon>Bacillati</taxon>
        <taxon>Actinomycetota</taxon>
        <taxon>Actinomycetes</taxon>
        <taxon>Kitasatosporales</taxon>
        <taxon>Streptomycetaceae</taxon>
        <taxon>Streptacidiphilus</taxon>
    </lineage>
</organism>
<dbReference type="PANTHER" id="PTHR43433">
    <property type="entry name" value="HYDROLASE, ALPHA/BETA FOLD FAMILY PROTEIN"/>
    <property type="match status" value="1"/>
</dbReference>
<reference evidence="2 3" key="1">
    <citation type="submission" date="2018-06" db="EMBL/GenBank/DDBJ databases">
        <title>Streptacidiphilus pinicola sp. nov., isolated from pine grove soil.</title>
        <authorList>
            <person name="Roh S.G."/>
            <person name="Park S."/>
            <person name="Kim M.-K."/>
            <person name="Yun B.-R."/>
            <person name="Park J."/>
            <person name="Kim M.J."/>
            <person name="Kim Y.S."/>
            <person name="Kim S.B."/>
        </authorList>
    </citation>
    <scope>NUCLEOTIDE SEQUENCE [LARGE SCALE GENOMIC DNA]</scope>
    <source>
        <strain evidence="2 3">MMS16-CNU450</strain>
    </source>
</reference>
<keyword evidence="3" id="KW-1185">Reference proteome</keyword>
<dbReference type="PRINTS" id="PR00111">
    <property type="entry name" value="ABHYDROLASE"/>
</dbReference>
<protein>
    <submittedName>
        <fullName evidence="2">Alpha/beta hydrolase</fullName>
    </submittedName>
</protein>
<name>A0A2X0K9E9_9ACTN</name>
<keyword evidence="2" id="KW-0378">Hydrolase</keyword>
<dbReference type="InterPro" id="IPR050471">
    <property type="entry name" value="AB_hydrolase"/>
</dbReference>
<evidence type="ECO:0000313" key="2">
    <source>
        <dbReference type="EMBL" id="RAG83730.1"/>
    </source>
</evidence>
<feature type="domain" description="AB hydrolase-1" evidence="1">
    <location>
        <begin position="54"/>
        <end position="306"/>
    </location>
</feature>
<evidence type="ECO:0000313" key="3">
    <source>
        <dbReference type="Proteomes" id="UP000248889"/>
    </source>
</evidence>